<proteinExistence type="predicted"/>
<evidence type="ECO:0000313" key="2">
    <source>
        <dbReference type="Proteomes" id="UP000760494"/>
    </source>
</evidence>
<reference evidence="1" key="1">
    <citation type="submission" date="2019-05" db="EMBL/GenBank/DDBJ databases">
        <authorList>
            <person name="Piombo E."/>
        </authorList>
    </citation>
    <scope>NUCLEOTIDE SEQUENCE</scope>
    <source>
        <strain evidence="1">C2S</strain>
    </source>
</reference>
<evidence type="ECO:0000313" key="1">
    <source>
        <dbReference type="EMBL" id="VTT58711.1"/>
    </source>
</evidence>
<dbReference type="Proteomes" id="UP000760494">
    <property type="component" value="Unassembled WGS sequence"/>
</dbReference>
<dbReference type="AlphaFoldDB" id="A0A9Q9RGM9"/>
<sequence length="116" mass="13002">MDINRASCEMLSPSRGYIPIGSHLLPHSPKLYRLPSFPSFYWTLLGASFFQQSGYYREIRLPRARSTSIDKIATSTVKSIAGAVNVVGHVAISITSPSQHFTKAEHRNFYSMQPKV</sequence>
<comment type="caution">
    <text evidence="1">The sequence shown here is derived from an EMBL/GenBank/DDBJ whole genome shotgun (WGS) entry which is preliminary data.</text>
</comment>
<name>A0A9Q9RGM9_FUSFU</name>
<accession>A0A9Q9RGM9</accession>
<dbReference type="EMBL" id="CABFJX010000024">
    <property type="protein sequence ID" value="VTT58711.1"/>
    <property type="molecule type" value="Genomic_DNA"/>
</dbReference>
<protein>
    <submittedName>
        <fullName evidence="1">Uncharacterized protein</fullName>
    </submittedName>
</protein>
<gene>
    <name evidence="1" type="ORF">C2S_3638</name>
</gene>
<organism evidence="1 2">
    <name type="scientific">Fusarium fujikuroi</name>
    <name type="common">Bakanae and foot rot disease fungus</name>
    <name type="synonym">Gibberella fujikuroi</name>
    <dbReference type="NCBI Taxonomy" id="5127"/>
    <lineage>
        <taxon>Eukaryota</taxon>
        <taxon>Fungi</taxon>
        <taxon>Dikarya</taxon>
        <taxon>Ascomycota</taxon>
        <taxon>Pezizomycotina</taxon>
        <taxon>Sordariomycetes</taxon>
        <taxon>Hypocreomycetidae</taxon>
        <taxon>Hypocreales</taxon>
        <taxon>Nectriaceae</taxon>
        <taxon>Fusarium</taxon>
        <taxon>Fusarium fujikuroi species complex</taxon>
    </lineage>
</organism>